<accession>A0A8S5T726</accession>
<protein>
    <submittedName>
        <fullName evidence="1">Uncharacterized protein</fullName>
    </submittedName>
</protein>
<proteinExistence type="predicted"/>
<sequence length="38" mass="4224">MIFPNDTPESFLSDKKNAACCQRFKSQAGAPRVKAPRI</sequence>
<name>A0A8S5T726_9CAUD</name>
<reference evidence="1" key="1">
    <citation type="journal article" date="2021" name="Proc. Natl. Acad. Sci. U.S.A.">
        <title>A Catalog of Tens of Thousands of Viruses from Human Metagenomes Reveals Hidden Associations with Chronic Diseases.</title>
        <authorList>
            <person name="Tisza M.J."/>
            <person name="Buck C.B."/>
        </authorList>
    </citation>
    <scope>NUCLEOTIDE SEQUENCE</scope>
    <source>
        <strain evidence="1">CtxMM9</strain>
    </source>
</reference>
<dbReference type="EMBL" id="BK032759">
    <property type="protein sequence ID" value="DAF58827.1"/>
    <property type="molecule type" value="Genomic_DNA"/>
</dbReference>
<evidence type="ECO:0000313" key="1">
    <source>
        <dbReference type="EMBL" id="DAF58827.1"/>
    </source>
</evidence>
<organism evidence="1">
    <name type="scientific">Siphoviridae sp. ctxMM9</name>
    <dbReference type="NCBI Taxonomy" id="2827973"/>
    <lineage>
        <taxon>Viruses</taxon>
        <taxon>Duplodnaviria</taxon>
        <taxon>Heunggongvirae</taxon>
        <taxon>Uroviricota</taxon>
        <taxon>Caudoviricetes</taxon>
    </lineage>
</organism>